<accession>A0ABQ8EUI4</accession>
<dbReference type="InterPro" id="IPR005303">
    <property type="entry name" value="MOCOS_middle"/>
</dbReference>
<dbReference type="SUPFAM" id="SSF50800">
    <property type="entry name" value="PK beta-barrel domain-like"/>
    <property type="match status" value="1"/>
</dbReference>
<dbReference type="Pfam" id="PF03473">
    <property type="entry name" value="MOSC"/>
    <property type="match status" value="1"/>
</dbReference>
<proteinExistence type="predicted"/>
<dbReference type="PANTHER" id="PTHR14237">
    <property type="entry name" value="MOLYBDOPTERIN COFACTOR SULFURASE MOSC"/>
    <property type="match status" value="1"/>
</dbReference>
<feature type="domain" description="MOSC" evidence="1">
    <location>
        <begin position="182"/>
        <end position="360"/>
    </location>
</feature>
<keyword evidence="3" id="KW-1185">Reference proteome</keyword>
<evidence type="ECO:0000313" key="3">
    <source>
        <dbReference type="Proteomes" id="UP001648503"/>
    </source>
</evidence>
<dbReference type="Proteomes" id="UP001648503">
    <property type="component" value="Unassembled WGS sequence"/>
</dbReference>
<name>A0ABQ8EUI4_9FUNG</name>
<sequence length="382" mass="41480">MTVAVSSLLVFPVKSCAPILLQHARMVANGLAYDRMWTVAKLEPATEDQPVACWKIVTQRTHPMMALIRTDITPVVSTNNNSNNNNNMHGDHYAEVEGPLGRFDDGGSLTLSMLPPSTVTSSVSISFRSTAVLAAVPESETAMINVHGQMVAGIDEGDEASEWLSKLLNAPVRLFIKHPQMARSIEAKHVPSSSSFSYSPQTAFADEFPVLLVSQASIDDITHKLKERNDTTSVSHLNFRPNILVSQVVDTTADAAVLDTMKPFDEDTWLRLSIGSLPFVVSSRCARCTMPSISPATGTQGKEPTKLLMSYRRVDAGSKYEACVGINMIHTGYAATTTNGSEPENTTESILHVGDVVKVHQTGVHDRRGIWKGGDEPLSYDA</sequence>
<dbReference type="PANTHER" id="PTHR14237:SF19">
    <property type="entry name" value="MITOCHONDRIAL AMIDOXIME REDUCING COMPONENT 1"/>
    <property type="match status" value="1"/>
</dbReference>
<organism evidence="2 3">
    <name type="scientific">Batrachochytrium salamandrivorans</name>
    <dbReference type="NCBI Taxonomy" id="1357716"/>
    <lineage>
        <taxon>Eukaryota</taxon>
        <taxon>Fungi</taxon>
        <taxon>Fungi incertae sedis</taxon>
        <taxon>Chytridiomycota</taxon>
        <taxon>Chytridiomycota incertae sedis</taxon>
        <taxon>Chytridiomycetes</taxon>
        <taxon>Rhizophydiales</taxon>
        <taxon>Rhizophydiales incertae sedis</taxon>
        <taxon>Batrachochytrium</taxon>
    </lineage>
</organism>
<dbReference type="PROSITE" id="PS51340">
    <property type="entry name" value="MOSC"/>
    <property type="match status" value="1"/>
</dbReference>
<dbReference type="Pfam" id="PF03476">
    <property type="entry name" value="MOSC_N"/>
    <property type="match status" value="1"/>
</dbReference>
<gene>
    <name evidence="2" type="ORF">BASA50_000153</name>
</gene>
<comment type="caution">
    <text evidence="2">The sequence shown here is derived from an EMBL/GenBank/DDBJ whole genome shotgun (WGS) entry which is preliminary data.</text>
</comment>
<reference evidence="2 3" key="1">
    <citation type="submission" date="2021-02" db="EMBL/GenBank/DDBJ databases">
        <title>Variation within the Batrachochytrium salamandrivorans European outbreak.</title>
        <authorList>
            <person name="Kelly M."/>
            <person name="Pasmans F."/>
            <person name="Shea T.P."/>
            <person name="Munoz J.F."/>
            <person name="Carranza S."/>
            <person name="Cuomo C.A."/>
            <person name="Martel A."/>
        </authorList>
    </citation>
    <scope>NUCLEOTIDE SEQUENCE [LARGE SCALE GENOMIC DNA]</scope>
    <source>
        <strain evidence="2 3">AMFP18/2</strain>
    </source>
</reference>
<dbReference type="SUPFAM" id="SSF141673">
    <property type="entry name" value="MOSC N-terminal domain-like"/>
    <property type="match status" value="2"/>
</dbReference>
<evidence type="ECO:0000313" key="2">
    <source>
        <dbReference type="EMBL" id="KAH6586788.1"/>
    </source>
</evidence>
<dbReference type="EMBL" id="JAFCIX010000570">
    <property type="protein sequence ID" value="KAH6586788.1"/>
    <property type="molecule type" value="Genomic_DNA"/>
</dbReference>
<protein>
    <recommendedName>
        <fullName evidence="1">MOSC domain-containing protein</fullName>
    </recommendedName>
</protein>
<evidence type="ECO:0000259" key="1">
    <source>
        <dbReference type="PROSITE" id="PS51340"/>
    </source>
</evidence>
<dbReference type="InterPro" id="IPR011037">
    <property type="entry name" value="Pyrv_Knase-like_insert_dom_sf"/>
</dbReference>
<dbReference type="InterPro" id="IPR005302">
    <property type="entry name" value="MoCF_Sase_C"/>
</dbReference>